<dbReference type="SUPFAM" id="SSF56014">
    <property type="entry name" value="Nitrite and sulphite reductase 4Fe-4S domain-like"/>
    <property type="match status" value="1"/>
</dbReference>
<evidence type="ECO:0000259" key="9">
    <source>
        <dbReference type="Pfam" id="PF26540"/>
    </source>
</evidence>
<dbReference type="Pfam" id="PF26540">
    <property type="entry name" value="GcpE_C"/>
    <property type="match status" value="1"/>
</dbReference>
<evidence type="ECO:0000256" key="1">
    <source>
        <dbReference type="ARBA" id="ARBA00022485"/>
    </source>
</evidence>
<evidence type="ECO:0000313" key="11">
    <source>
        <dbReference type="Proteomes" id="UP000256310"/>
    </source>
</evidence>
<evidence type="ECO:0000313" key="10">
    <source>
        <dbReference type="EMBL" id="RED17285.1"/>
    </source>
</evidence>
<feature type="binding site" evidence="7">
    <location>
        <position position="307"/>
    </location>
    <ligand>
        <name>[4Fe-4S] cluster</name>
        <dbReference type="ChEBI" id="CHEBI:49883"/>
    </ligand>
</feature>
<comment type="function">
    <text evidence="7">Converts 2C-methyl-D-erythritol 2,4-cyclodiphosphate (ME-2,4cPP) into 1-hydroxy-2-methyl-2-(E)-butenyl 4-diphosphate.</text>
</comment>
<organism evidence="10 11">
    <name type="scientific">Parasphingopyxis lamellibrachiae</name>
    <dbReference type="NCBI Taxonomy" id="680125"/>
    <lineage>
        <taxon>Bacteria</taxon>
        <taxon>Pseudomonadati</taxon>
        <taxon>Pseudomonadota</taxon>
        <taxon>Alphaproteobacteria</taxon>
        <taxon>Sphingomonadales</taxon>
        <taxon>Sphingomonadaceae</taxon>
        <taxon>Parasphingopyxis</taxon>
    </lineage>
</organism>
<dbReference type="FunFam" id="3.20.20.20:FF:000001">
    <property type="entry name" value="4-hydroxy-3-methylbut-2-en-1-yl diphosphate synthase (flavodoxin)"/>
    <property type="match status" value="1"/>
</dbReference>
<dbReference type="NCBIfam" id="TIGR00612">
    <property type="entry name" value="ispG_gcpE"/>
    <property type="match status" value="1"/>
</dbReference>
<dbReference type="HAMAP" id="MF_00159">
    <property type="entry name" value="IspG"/>
    <property type="match status" value="1"/>
</dbReference>
<evidence type="ECO:0000256" key="6">
    <source>
        <dbReference type="ARBA" id="ARBA00023229"/>
    </source>
</evidence>
<dbReference type="GO" id="GO:0141197">
    <property type="term" value="F:4-hydroxy-3-methylbut-2-enyl-diphosphate synthase activity (flavodoxin)"/>
    <property type="evidence" value="ECO:0007669"/>
    <property type="project" value="UniProtKB-EC"/>
</dbReference>
<dbReference type="EMBL" id="QRDP01000004">
    <property type="protein sequence ID" value="RED17285.1"/>
    <property type="molecule type" value="Genomic_DNA"/>
</dbReference>
<sequence length="374" mass="40051">MSIRPWRDIVRRQSRQIMVGDVPVGGDAPITVQTMTNTPTSDARATIDQIRRCEEAGVDIIRVSCPDVESTAAMKQIVRAAKVPIVADIHFHYKRALEAADAGAACLRINPGNIGSEERVREVIAAARANGCAIRIGVNGGSLEKDLLEKYGEPCPEALVESALDHIKILQDHDFHEFKVAVKASDHFLAVAAYQQLAEAVDCPLHLGITEAGGLIGGTVKSAIGIGSLLWFGIGDTIRVSLSAEPEEEVRVGYEILKTLGIRTRGVRVVSCPSCARQGFDVIRTVQTLEERLQHIHTPLSLSVLGCVVNGPGEARETDIGITGGGAGKHMVYLSGVTDHHVQDDDMIEHIVSLVEAKAAEIEAAEAETAEAAE</sequence>
<dbReference type="GO" id="GO:0046429">
    <property type="term" value="F:4-hydroxy-3-methylbut-2-en-1-yl diphosphate synthase activity (ferredoxin)"/>
    <property type="evidence" value="ECO:0007669"/>
    <property type="project" value="UniProtKB-UniRule"/>
</dbReference>
<dbReference type="AlphaFoldDB" id="A0A3D9FHN1"/>
<evidence type="ECO:0000256" key="2">
    <source>
        <dbReference type="ARBA" id="ARBA00022723"/>
    </source>
</evidence>
<comment type="pathway">
    <text evidence="7">Isoprenoid biosynthesis; isopentenyl diphosphate biosynthesis via DXP pathway; isopentenyl diphosphate from 1-deoxy-D-xylulose 5-phosphate: step 5/6.</text>
</comment>
<dbReference type="OrthoDB" id="9803214at2"/>
<dbReference type="PANTHER" id="PTHR30454:SF0">
    <property type="entry name" value="4-HYDROXY-3-METHYLBUT-2-EN-1-YL DIPHOSPHATE SYNTHASE (FERREDOXIN), CHLOROPLASTIC"/>
    <property type="match status" value="1"/>
</dbReference>
<feature type="binding site" evidence="7">
    <location>
        <position position="272"/>
    </location>
    <ligand>
        <name>[4Fe-4S] cluster</name>
        <dbReference type="ChEBI" id="CHEBI:49883"/>
    </ligand>
</feature>
<dbReference type="PANTHER" id="PTHR30454">
    <property type="entry name" value="4-HYDROXY-3-METHYLBUT-2-EN-1-YL DIPHOSPHATE SYNTHASE"/>
    <property type="match status" value="1"/>
</dbReference>
<dbReference type="Gene3D" id="3.20.20.20">
    <property type="entry name" value="Dihydropteroate synthase-like"/>
    <property type="match status" value="1"/>
</dbReference>
<feature type="domain" description="IspG C-terminal" evidence="9">
    <location>
        <begin position="269"/>
        <end position="356"/>
    </location>
</feature>
<dbReference type="InterPro" id="IPR004588">
    <property type="entry name" value="IspG_bac-typ"/>
</dbReference>
<keyword evidence="6 7" id="KW-0414">Isoprene biosynthesis</keyword>
<gene>
    <name evidence="7" type="primary">ispG</name>
    <name evidence="10" type="ORF">DFR46_2325</name>
</gene>
<dbReference type="PIRSF" id="PIRSF004640">
    <property type="entry name" value="IspG"/>
    <property type="match status" value="1"/>
</dbReference>
<accession>A0A3D9FHN1</accession>
<dbReference type="Pfam" id="PF04551">
    <property type="entry name" value="GcpE"/>
    <property type="match status" value="1"/>
</dbReference>
<dbReference type="Gene3D" id="3.30.413.10">
    <property type="entry name" value="Sulfite Reductase Hemoprotein, domain 1"/>
    <property type="match status" value="1"/>
</dbReference>
<evidence type="ECO:0000256" key="3">
    <source>
        <dbReference type="ARBA" id="ARBA00023002"/>
    </source>
</evidence>
<dbReference type="Proteomes" id="UP000256310">
    <property type="component" value="Unassembled WGS sequence"/>
</dbReference>
<evidence type="ECO:0000256" key="5">
    <source>
        <dbReference type="ARBA" id="ARBA00023014"/>
    </source>
</evidence>
<proteinExistence type="inferred from homology"/>
<dbReference type="UniPathway" id="UPA00056">
    <property type="reaction ID" value="UER00096"/>
</dbReference>
<protein>
    <recommendedName>
        <fullName evidence="7">4-hydroxy-3-methylbut-2-en-1-yl diphosphate synthase (flavodoxin)</fullName>
        <ecNumber evidence="7">1.17.7.3</ecNumber>
    </recommendedName>
    <alternativeName>
        <fullName evidence="7">1-hydroxy-2-methyl-2-(E)-butenyl 4-diphosphate synthase</fullName>
    </alternativeName>
</protein>
<dbReference type="InterPro" id="IPR058578">
    <property type="entry name" value="IspG_TIM"/>
</dbReference>
<feature type="binding site" evidence="7">
    <location>
        <position position="314"/>
    </location>
    <ligand>
        <name>[4Fe-4S] cluster</name>
        <dbReference type="ChEBI" id="CHEBI:49883"/>
    </ligand>
</feature>
<name>A0A3D9FHN1_9SPHN</name>
<dbReference type="RefSeq" id="WP_116236579.1">
    <property type="nucleotide sequence ID" value="NZ_QRDP01000004.1"/>
</dbReference>
<evidence type="ECO:0000259" key="8">
    <source>
        <dbReference type="Pfam" id="PF04551"/>
    </source>
</evidence>
<dbReference type="InterPro" id="IPR011005">
    <property type="entry name" value="Dihydropteroate_synth-like_sf"/>
</dbReference>
<keyword evidence="11" id="KW-1185">Reference proteome</keyword>
<dbReference type="GO" id="GO:0016114">
    <property type="term" value="P:terpenoid biosynthetic process"/>
    <property type="evidence" value="ECO:0007669"/>
    <property type="project" value="InterPro"/>
</dbReference>
<dbReference type="SUPFAM" id="SSF51412">
    <property type="entry name" value="Inosine monophosphate dehydrogenase (IMPDH)"/>
    <property type="match status" value="1"/>
</dbReference>
<evidence type="ECO:0000256" key="7">
    <source>
        <dbReference type="HAMAP-Rule" id="MF_00159"/>
    </source>
</evidence>
<keyword evidence="3 7" id="KW-0560">Oxidoreductase</keyword>
<feature type="binding site" evidence="7">
    <location>
        <position position="275"/>
    </location>
    <ligand>
        <name>[4Fe-4S] cluster</name>
        <dbReference type="ChEBI" id="CHEBI:49883"/>
    </ligand>
</feature>
<dbReference type="InterPro" id="IPR016425">
    <property type="entry name" value="IspG_bac"/>
</dbReference>
<comment type="similarity">
    <text evidence="7">Belongs to the IspG family.</text>
</comment>
<dbReference type="InterPro" id="IPR058579">
    <property type="entry name" value="IspG_C"/>
</dbReference>
<comment type="caution">
    <text evidence="10">The sequence shown here is derived from an EMBL/GenBank/DDBJ whole genome shotgun (WGS) entry which is preliminary data.</text>
</comment>
<evidence type="ECO:0000256" key="4">
    <source>
        <dbReference type="ARBA" id="ARBA00023004"/>
    </source>
</evidence>
<dbReference type="GO" id="GO:0019288">
    <property type="term" value="P:isopentenyl diphosphate biosynthetic process, methylerythritol 4-phosphate pathway"/>
    <property type="evidence" value="ECO:0007669"/>
    <property type="project" value="UniProtKB-UniRule"/>
</dbReference>
<keyword evidence="1 7" id="KW-0004">4Fe-4S</keyword>
<comment type="catalytic activity">
    <reaction evidence="7">
        <text>(2E)-4-hydroxy-3-methylbut-2-enyl diphosphate + oxidized [flavodoxin] + H2O + 2 H(+) = 2-C-methyl-D-erythritol 2,4-cyclic diphosphate + reduced [flavodoxin]</text>
        <dbReference type="Rhea" id="RHEA:43604"/>
        <dbReference type="Rhea" id="RHEA-COMP:10622"/>
        <dbReference type="Rhea" id="RHEA-COMP:10623"/>
        <dbReference type="ChEBI" id="CHEBI:15377"/>
        <dbReference type="ChEBI" id="CHEBI:15378"/>
        <dbReference type="ChEBI" id="CHEBI:57618"/>
        <dbReference type="ChEBI" id="CHEBI:58210"/>
        <dbReference type="ChEBI" id="CHEBI:58483"/>
        <dbReference type="ChEBI" id="CHEBI:128753"/>
        <dbReference type="EC" id="1.17.7.3"/>
    </reaction>
</comment>
<keyword evidence="2 7" id="KW-0479">Metal-binding</keyword>
<dbReference type="NCBIfam" id="NF001540">
    <property type="entry name" value="PRK00366.1"/>
    <property type="match status" value="1"/>
</dbReference>
<dbReference type="GO" id="GO:0005506">
    <property type="term" value="F:iron ion binding"/>
    <property type="evidence" value="ECO:0007669"/>
    <property type="project" value="InterPro"/>
</dbReference>
<keyword evidence="5 7" id="KW-0411">Iron-sulfur</keyword>
<keyword evidence="4 7" id="KW-0408">Iron</keyword>
<dbReference type="GO" id="GO:0051539">
    <property type="term" value="F:4 iron, 4 sulfur cluster binding"/>
    <property type="evidence" value="ECO:0007669"/>
    <property type="project" value="UniProtKB-UniRule"/>
</dbReference>
<dbReference type="InterPro" id="IPR045854">
    <property type="entry name" value="NO2/SO3_Rdtase_4Fe4S_sf"/>
</dbReference>
<comment type="cofactor">
    <cofactor evidence="7">
        <name>[4Fe-4S] cluster</name>
        <dbReference type="ChEBI" id="CHEBI:49883"/>
    </cofactor>
    <text evidence="7">Binds 1 [4Fe-4S] cluster.</text>
</comment>
<reference evidence="10 11" key="1">
    <citation type="submission" date="2018-07" db="EMBL/GenBank/DDBJ databases">
        <title>Genomic Encyclopedia of Type Strains, Phase IV (KMG-IV): sequencing the most valuable type-strain genomes for metagenomic binning, comparative biology and taxonomic classification.</title>
        <authorList>
            <person name="Goeker M."/>
        </authorList>
    </citation>
    <scope>NUCLEOTIDE SEQUENCE [LARGE SCALE GENOMIC DNA]</scope>
    <source>
        <strain evidence="10 11">DSM 26725</strain>
    </source>
</reference>
<feature type="domain" description="IspG TIM-barrel" evidence="8">
    <location>
        <begin position="14"/>
        <end position="254"/>
    </location>
</feature>
<dbReference type="EC" id="1.17.7.3" evidence="7"/>